<gene>
    <name evidence="6" type="ORF">PRZ01_13990</name>
</gene>
<dbReference type="Gene3D" id="4.10.430.10">
    <property type="entry name" value="Histone-like protein H-NS, C-terminal domain"/>
    <property type="match status" value="1"/>
</dbReference>
<reference evidence="6 7" key="1">
    <citation type="submission" date="2022-10" db="EMBL/GenBank/DDBJ databases">
        <title>paucibacter sp. hw8 Genome sequencing.</title>
        <authorList>
            <person name="Park S."/>
        </authorList>
    </citation>
    <scope>NUCLEOTIDE SEQUENCE [LARGE SCALE GENOMIC DNA]</scope>
    <source>
        <strain evidence="7">hw8</strain>
    </source>
</reference>
<dbReference type="InterPro" id="IPR027444">
    <property type="entry name" value="H-NS_C_dom"/>
</dbReference>
<name>A0ABT5KU01_9BURK</name>
<evidence type="ECO:0000256" key="1">
    <source>
        <dbReference type="ARBA" id="ARBA00004453"/>
    </source>
</evidence>
<dbReference type="SUPFAM" id="SSF81273">
    <property type="entry name" value="H-NS histone-like proteins"/>
    <property type="match status" value="1"/>
</dbReference>
<comment type="subcellular location">
    <subcellularLocation>
        <location evidence="1">Cytoplasm</location>
        <location evidence="1">Nucleoid</location>
    </subcellularLocation>
</comment>
<evidence type="ECO:0000256" key="2">
    <source>
        <dbReference type="ARBA" id="ARBA00010610"/>
    </source>
</evidence>
<dbReference type="PANTHER" id="PTHR38097">
    <property type="match status" value="1"/>
</dbReference>
<accession>A0ABT5KU01</accession>
<protein>
    <submittedName>
        <fullName evidence="6">H-NS histone family protein</fullName>
    </submittedName>
</protein>
<evidence type="ECO:0000313" key="6">
    <source>
        <dbReference type="EMBL" id="MDC8786301.1"/>
    </source>
</evidence>
<dbReference type="EMBL" id="JAQQXS010000012">
    <property type="protein sequence ID" value="MDC8786301.1"/>
    <property type="molecule type" value="Genomic_DNA"/>
</dbReference>
<evidence type="ECO:0000259" key="5">
    <source>
        <dbReference type="SMART" id="SM00528"/>
    </source>
</evidence>
<proteinExistence type="inferred from homology"/>
<dbReference type="RefSeq" id="WP_273597416.1">
    <property type="nucleotide sequence ID" value="NZ_JAQQXS010000012.1"/>
</dbReference>
<evidence type="ECO:0000313" key="7">
    <source>
        <dbReference type="Proteomes" id="UP001219862"/>
    </source>
</evidence>
<dbReference type="PANTHER" id="PTHR38097:SF2">
    <property type="entry name" value="DNA-BINDING PROTEIN STPA"/>
    <property type="match status" value="1"/>
</dbReference>
<evidence type="ECO:0000256" key="4">
    <source>
        <dbReference type="ARBA" id="ARBA00023125"/>
    </source>
</evidence>
<evidence type="ECO:0000256" key="3">
    <source>
        <dbReference type="ARBA" id="ARBA00022490"/>
    </source>
</evidence>
<feature type="domain" description="DNA-binding protein H-NS-like C-terminal" evidence="5">
    <location>
        <begin position="54"/>
        <end position="98"/>
    </location>
</feature>
<organism evidence="6 7">
    <name type="scientific">Roseateles koreensis</name>
    <dbReference type="NCBI Taxonomy" id="2987526"/>
    <lineage>
        <taxon>Bacteria</taxon>
        <taxon>Pseudomonadati</taxon>
        <taxon>Pseudomonadota</taxon>
        <taxon>Betaproteobacteria</taxon>
        <taxon>Burkholderiales</taxon>
        <taxon>Sphaerotilaceae</taxon>
        <taxon>Roseateles</taxon>
    </lineage>
</organism>
<keyword evidence="4" id="KW-0238">DNA-binding</keyword>
<comment type="caution">
    <text evidence="6">The sequence shown here is derived from an EMBL/GenBank/DDBJ whole genome shotgun (WGS) entry which is preliminary data.</text>
</comment>
<dbReference type="Pfam" id="PF00816">
    <property type="entry name" value="Histone_HNS"/>
    <property type="match status" value="1"/>
</dbReference>
<dbReference type="InterPro" id="IPR037150">
    <property type="entry name" value="H-NS_C_dom_sf"/>
</dbReference>
<sequence length="98" mass="10621">MANLSELLKQREALEAQIAEMQNGARNDAIGQVKALMAEYGLTTEDLAASSRKERKVSTVAAKFRDPATGNTWSGRGLQPKWLRAAVEAGASLDSFRV</sequence>
<dbReference type="SMART" id="SM00528">
    <property type="entry name" value="HNS"/>
    <property type="match status" value="1"/>
</dbReference>
<keyword evidence="7" id="KW-1185">Reference proteome</keyword>
<keyword evidence="3" id="KW-0963">Cytoplasm</keyword>
<comment type="similarity">
    <text evidence="2">Belongs to the histone-like protein H-NS family.</text>
</comment>
<dbReference type="Proteomes" id="UP001219862">
    <property type="component" value="Unassembled WGS sequence"/>
</dbReference>